<dbReference type="PROSITE" id="PS01332">
    <property type="entry name" value="HTH_RRF2_1"/>
    <property type="match status" value="1"/>
</dbReference>
<dbReference type="PANTHER" id="PTHR33221">
    <property type="entry name" value="WINGED HELIX-TURN-HELIX TRANSCRIPTIONAL REGULATOR, RRF2 FAMILY"/>
    <property type="match status" value="1"/>
</dbReference>
<dbReference type="InterPro" id="IPR000944">
    <property type="entry name" value="Tscrpt_reg_Rrf2"/>
</dbReference>
<dbReference type="Proteomes" id="UP000292927">
    <property type="component" value="Unassembled WGS sequence"/>
</dbReference>
<evidence type="ECO:0000313" key="2">
    <source>
        <dbReference type="Proteomes" id="UP000292927"/>
    </source>
</evidence>
<dbReference type="PANTHER" id="PTHR33221:SF15">
    <property type="entry name" value="HTH-TYPE TRANSCRIPTIONAL REGULATOR YWGB-RELATED"/>
    <property type="match status" value="1"/>
</dbReference>
<dbReference type="InterPro" id="IPR036390">
    <property type="entry name" value="WH_DNA-bd_sf"/>
</dbReference>
<dbReference type="InterPro" id="IPR036388">
    <property type="entry name" value="WH-like_DNA-bd_sf"/>
</dbReference>
<dbReference type="RefSeq" id="WP_130433440.1">
    <property type="nucleotide sequence ID" value="NZ_SGXF01000001.1"/>
</dbReference>
<name>A0A4Q7PPD3_9FIRM</name>
<organism evidence="1 2">
    <name type="scientific">Cuneatibacter caecimuris</name>
    <dbReference type="NCBI Taxonomy" id="1796618"/>
    <lineage>
        <taxon>Bacteria</taxon>
        <taxon>Bacillati</taxon>
        <taxon>Bacillota</taxon>
        <taxon>Clostridia</taxon>
        <taxon>Lachnospirales</taxon>
        <taxon>Lachnospiraceae</taxon>
        <taxon>Cuneatibacter</taxon>
    </lineage>
</organism>
<protein>
    <submittedName>
        <fullName evidence="1">BadM/Rrf2 family transcriptional regulator</fullName>
    </submittedName>
</protein>
<accession>A0A4Q7PPD3</accession>
<dbReference type="EMBL" id="SGXF01000001">
    <property type="protein sequence ID" value="RZT02772.1"/>
    <property type="molecule type" value="Genomic_DNA"/>
</dbReference>
<evidence type="ECO:0000313" key="1">
    <source>
        <dbReference type="EMBL" id="RZT02772.1"/>
    </source>
</evidence>
<keyword evidence="2" id="KW-1185">Reference proteome</keyword>
<dbReference type="Pfam" id="PF02082">
    <property type="entry name" value="Rrf2"/>
    <property type="match status" value="1"/>
</dbReference>
<dbReference type="OrthoDB" id="3242805at2"/>
<sequence length="141" mass="15647">MNSEFNVAVHALVYLDHKGDFVSSEELADNICTNPARVRKILSRLKQAGLVEAREGSVGGFRFIGDARAVTLAEVAEALKTRFVSTNWRSGDVDKECLVSSGMGRMMDGIMEELNAGCYELMKKRTIAGIEEQIFQNKKEE</sequence>
<reference evidence="1 2" key="1">
    <citation type="submission" date="2019-02" db="EMBL/GenBank/DDBJ databases">
        <title>Genomic Encyclopedia of Type Strains, Phase IV (KMG-IV): sequencing the most valuable type-strain genomes for metagenomic binning, comparative biology and taxonomic classification.</title>
        <authorList>
            <person name="Goeker M."/>
        </authorList>
    </citation>
    <scope>NUCLEOTIDE SEQUENCE [LARGE SCALE GENOMIC DNA]</scope>
    <source>
        <strain evidence="1 2">DSM 29486</strain>
    </source>
</reference>
<gene>
    <name evidence="1" type="ORF">EV209_0897</name>
</gene>
<dbReference type="InterPro" id="IPR030489">
    <property type="entry name" value="TR_Rrf2-type_CS"/>
</dbReference>
<dbReference type="SUPFAM" id="SSF46785">
    <property type="entry name" value="Winged helix' DNA-binding domain"/>
    <property type="match status" value="1"/>
</dbReference>
<dbReference type="Gene3D" id="1.10.10.10">
    <property type="entry name" value="Winged helix-like DNA-binding domain superfamily/Winged helix DNA-binding domain"/>
    <property type="match status" value="1"/>
</dbReference>
<dbReference type="PROSITE" id="PS51197">
    <property type="entry name" value="HTH_RRF2_2"/>
    <property type="match status" value="1"/>
</dbReference>
<dbReference type="AlphaFoldDB" id="A0A4Q7PPD3"/>
<dbReference type="GO" id="GO:0005829">
    <property type="term" value="C:cytosol"/>
    <property type="evidence" value="ECO:0007669"/>
    <property type="project" value="TreeGrafter"/>
</dbReference>
<dbReference type="GO" id="GO:0003700">
    <property type="term" value="F:DNA-binding transcription factor activity"/>
    <property type="evidence" value="ECO:0007669"/>
    <property type="project" value="TreeGrafter"/>
</dbReference>
<proteinExistence type="predicted"/>
<comment type="caution">
    <text evidence="1">The sequence shown here is derived from an EMBL/GenBank/DDBJ whole genome shotgun (WGS) entry which is preliminary data.</text>
</comment>